<sequence>MADMSHDSGLTLLFPMWQLVIGGCVLAAVVLSIGPLLRRGPTRMSRALIVTDGAALAITAVGIMLAGH</sequence>
<reference evidence="2" key="1">
    <citation type="submission" date="2021-01" db="EMBL/GenBank/DDBJ databases">
        <title>Whole genome shotgun sequence of Rugosimonospora africana NBRC 104875.</title>
        <authorList>
            <person name="Komaki H."/>
            <person name="Tamura T."/>
        </authorList>
    </citation>
    <scope>NUCLEOTIDE SEQUENCE</scope>
    <source>
        <strain evidence="2">NBRC 104875</strain>
    </source>
</reference>
<keyword evidence="1" id="KW-0472">Membrane</keyword>
<keyword evidence="3" id="KW-1185">Reference proteome</keyword>
<evidence type="ECO:0000313" key="2">
    <source>
        <dbReference type="EMBL" id="GIH20287.1"/>
    </source>
</evidence>
<accession>A0A8J3R1V5</accession>
<protein>
    <submittedName>
        <fullName evidence="2">Uncharacterized protein</fullName>
    </submittedName>
</protein>
<feature type="transmembrane region" description="Helical" evidence="1">
    <location>
        <begin position="12"/>
        <end position="37"/>
    </location>
</feature>
<gene>
    <name evidence="2" type="ORF">Raf01_84590</name>
</gene>
<comment type="caution">
    <text evidence="2">The sequence shown here is derived from an EMBL/GenBank/DDBJ whole genome shotgun (WGS) entry which is preliminary data.</text>
</comment>
<keyword evidence="1" id="KW-0812">Transmembrane</keyword>
<dbReference type="Proteomes" id="UP000642748">
    <property type="component" value="Unassembled WGS sequence"/>
</dbReference>
<dbReference type="EMBL" id="BONZ01000092">
    <property type="protein sequence ID" value="GIH20287.1"/>
    <property type="molecule type" value="Genomic_DNA"/>
</dbReference>
<evidence type="ECO:0000256" key="1">
    <source>
        <dbReference type="SAM" id="Phobius"/>
    </source>
</evidence>
<proteinExistence type="predicted"/>
<name>A0A8J3R1V5_9ACTN</name>
<feature type="transmembrane region" description="Helical" evidence="1">
    <location>
        <begin position="49"/>
        <end position="67"/>
    </location>
</feature>
<dbReference type="AlphaFoldDB" id="A0A8J3R1V5"/>
<organism evidence="2 3">
    <name type="scientific">Rugosimonospora africana</name>
    <dbReference type="NCBI Taxonomy" id="556532"/>
    <lineage>
        <taxon>Bacteria</taxon>
        <taxon>Bacillati</taxon>
        <taxon>Actinomycetota</taxon>
        <taxon>Actinomycetes</taxon>
        <taxon>Micromonosporales</taxon>
        <taxon>Micromonosporaceae</taxon>
        <taxon>Rugosimonospora</taxon>
    </lineage>
</organism>
<keyword evidence="1" id="KW-1133">Transmembrane helix</keyword>
<evidence type="ECO:0000313" key="3">
    <source>
        <dbReference type="Proteomes" id="UP000642748"/>
    </source>
</evidence>